<dbReference type="AlphaFoldDB" id="A0A1C4DT57"/>
<evidence type="ECO:0000313" key="2">
    <source>
        <dbReference type="Proteomes" id="UP000186535"/>
    </source>
</evidence>
<name>A0A1C4DT57_BACCE</name>
<dbReference type="EMBL" id="MPON01000037">
    <property type="protein sequence ID" value="OKA30500.1"/>
    <property type="molecule type" value="Genomic_DNA"/>
</dbReference>
<reference evidence="1 2" key="1">
    <citation type="submission" date="2016-11" db="EMBL/GenBank/DDBJ databases">
        <title>Identification of Bacillus cereus isolated from egg-white.</title>
        <authorList>
            <person name="Soni A."/>
            <person name="Oey I."/>
            <person name="Silcock P."/>
            <person name="Bremer P."/>
        </authorList>
    </citation>
    <scope>NUCLEOTIDE SEQUENCE [LARGE SCALE GENOMIC DNA]</scope>
    <source>
        <strain evidence="1 2">NZAS03</strain>
    </source>
</reference>
<gene>
    <name evidence="1" type="ORF">BJR07_29985</name>
</gene>
<evidence type="ECO:0000313" key="1">
    <source>
        <dbReference type="EMBL" id="OKA30500.1"/>
    </source>
</evidence>
<sequence length="99" mass="11913">MTITDFQVIGGRMEFKYLNLELYKSDIKKFMVFKVQTWLNMLKEGKIPTKWSRVFKKGVKVSFDYAKTQEQMDKAQEEFRAYIQHVNEEYDLDLVITEN</sequence>
<proteinExistence type="predicted"/>
<organism evidence="1 2">
    <name type="scientific">Bacillus cereus</name>
    <dbReference type="NCBI Taxonomy" id="1396"/>
    <lineage>
        <taxon>Bacteria</taxon>
        <taxon>Bacillati</taxon>
        <taxon>Bacillota</taxon>
        <taxon>Bacilli</taxon>
        <taxon>Bacillales</taxon>
        <taxon>Bacillaceae</taxon>
        <taxon>Bacillus</taxon>
        <taxon>Bacillus cereus group</taxon>
    </lineage>
</organism>
<protein>
    <submittedName>
        <fullName evidence="1">Uncharacterized protein</fullName>
    </submittedName>
</protein>
<comment type="caution">
    <text evidence="1">The sequence shown here is derived from an EMBL/GenBank/DDBJ whole genome shotgun (WGS) entry which is preliminary data.</text>
</comment>
<accession>A0A1C4DT57</accession>
<dbReference type="RefSeq" id="WP_073519188.1">
    <property type="nucleotide sequence ID" value="NZ_MPOM01000070.1"/>
</dbReference>
<dbReference type="Proteomes" id="UP000186535">
    <property type="component" value="Unassembled WGS sequence"/>
</dbReference>